<sequence>MLTLTKIQTHEKEYPFIEQLLHESFPLAERRDDDLQRDYTDHNPKFTCYLITDEEEGKRILVGLMTVWDLDGFHYGEHLATSPNLRNKGYGKQIMQRLRELYPDTFILEVERPTDEMAIRRIGFYKRCGFSLCEKDYMQPSYRKGGEEVPLYLMYAGTDSIDNQFESIRDTIYREVYGVK</sequence>
<dbReference type="Proteomes" id="UP001141933">
    <property type="component" value="Unassembled WGS sequence"/>
</dbReference>
<reference evidence="2" key="1">
    <citation type="submission" date="2022-12" db="EMBL/GenBank/DDBJ databases">
        <title>Phocaeicola acetigenes sp. nov., isolated feces from a healthy human.</title>
        <authorList>
            <person name="Do H."/>
            <person name="Ha Y.B."/>
            <person name="Kim J.-S."/>
            <person name="Suh M.K."/>
            <person name="Kim H.S."/>
            <person name="Lee J.-S."/>
        </authorList>
    </citation>
    <scope>NUCLEOTIDE SEQUENCE</scope>
    <source>
        <strain evidence="2">KGMB11183</strain>
    </source>
</reference>
<proteinExistence type="predicted"/>
<evidence type="ECO:0000313" key="2">
    <source>
        <dbReference type="EMBL" id="MCZ8373052.1"/>
    </source>
</evidence>
<feature type="domain" description="N-acetyltransferase" evidence="1">
    <location>
        <begin position="2"/>
        <end position="156"/>
    </location>
</feature>
<accession>A0ABT4PJ16</accession>
<evidence type="ECO:0000259" key="1">
    <source>
        <dbReference type="PROSITE" id="PS51186"/>
    </source>
</evidence>
<dbReference type="RefSeq" id="WP_269878350.1">
    <property type="nucleotide sequence ID" value="NZ_JAPZVM010000008.1"/>
</dbReference>
<keyword evidence="3" id="KW-1185">Reference proteome</keyword>
<organism evidence="2 3">
    <name type="scientific">Phocaeicola acetigenes</name>
    <dbReference type="NCBI Taxonomy" id="3016083"/>
    <lineage>
        <taxon>Bacteria</taxon>
        <taxon>Pseudomonadati</taxon>
        <taxon>Bacteroidota</taxon>
        <taxon>Bacteroidia</taxon>
        <taxon>Bacteroidales</taxon>
        <taxon>Bacteroidaceae</taxon>
        <taxon>Phocaeicola</taxon>
    </lineage>
</organism>
<dbReference type="SUPFAM" id="SSF55729">
    <property type="entry name" value="Acyl-CoA N-acyltransferases (Nat)"/>
    <property type="match status" value="1"/>
</dbReference>
<dbReference type="InterPro" id="IPR000182">
    <property type="entry name" value="GNAT_dom"/>
</dbReference>
<dbReference type="Pfam" id="PF00583">
    <property type="entry name" value="Acetyltransf_1"/>
    <property type="match status" value="1"/>
</dbReference>
<dbReference type="CDD" id="cd04301">
    <property type="entry name" value="NAT_SF"/>
    <property type="match status" value="1"/>
</dbReference>
<dbReference type="EMBL" id="JAPZVM010000008">
    <property type="protein sequence ID" value="MCZ8373052.1"/>
    <property type="molecule type" value="Genomic_DNA"/>
</dbReference>
<name>A0ABT4PJ16_9BACT</name>
<dbReference type="PROSITE" id="PS51186">
    <property type="entry name" value="GNAT"/>
    <property type="match status" value="1"/>
</dbReference>
<dbReference type="InterPro" id="IPR016181">
    <property type="entry name" value="Acyl_CoA_acyltransferase"/>
</dbReference>
<comment type="caution">
    <text evidence="2">The sequence shown here is derived from an EMBL/GenBank/DDBJ whole genome shotgun (WGS) entry which is preliminary data.</text>
</comment>
<gene>
    <name evidence="2" type="ORF">O6P32_10090</name>
</gene>
<dbReference type="Gene3D" id="3.40.630.30">
    <property type="match status" value="1"/>
</dbReference>
<protein>
    <submittedName>
        <fullName evidence="2">GNAT family N-acetyltransferase</fullName>
    </submittedName>
</protein>
<evidence type="ECO:0000313" key="3">
    <source>
        <dbReference type="Proteomes" id="UP001141933"/>
    </source>
</evidence>